<feature type="compositionally biased region" description="Low complexity" evidence="4">
    <location>
        <begin position="188"/>
        <end position="197"/>
    </location>
</feature>
<feature type="region of interest" description="Disordered" evidence="4">
    <location>
        <begin position="1392"/>
        <end position="1416"/>
    </location>
</feature>
<feature type="compositionally biased region" description="Basic and acidic residues" evidence="4">
    <location>
        <begin position="869"/>
        <end position="911"/>
    </location>
</feature>
<feature type="compositionally biased region" description="Low complexity" evidence="4">
    <location>
        <begin position="859"/>
        <end position="868"/>
    </location>
</feature>
<dbReference type="PROSITE" id="PS00411">
    <property type="entry name" value="KINESIN_MOTOR_1"/>
    <property type="match status" value="1"/>
</dbReference>
<dbReference type="InterPro" id="IPR036961">
    <property type="entry name" value="Kinesin_motor_dom_sf"/>
</dbReference>
<feature type="compositionally biased region" description="Gly residues" evidence="4">
    <location>
        <begin position="689"/>
        <end position="701"/>
    </location>
</feature>
<dbReference type="Pfam" id="PF00225">
    <property type="entry name" value="Kinesin"/>
    <property type="match status" value="1"/>
</dbReference>
<feature type="region of interest" description="Disordered" evidence="4">
    <location>
        <begin position="29"/>
        <end position="61"/>
    </location>
</feature>
<evidence type="ECO:0000313" key="6">
    <source>
        <dbReference type="EMBL" id="KAA0152280.1"/>
    </source>
</evidence>
<feature type="compositionally biased region" description="Basic and acidic residues" evidence="4">
    <location>
        <begin position="157"/>
        <end position="187"/>
    </location>
</feature>
<dbReference type="PRINTS" id="PR00380">
    <property type="entry name" value="KINESINHEAVY"/>
</dbReference>
<comment type="caution">
    <text evidence="6">The sequence shown here is derived from an EMBL/GenBank/DDBJ whole genome shotgun (WGS) entry which is preliminary data.</text>
</comment>
<feature type="compositionally biased region" description="Acidic residues" evidence="4">
    <location>
        <begin position="765"/>
        <end position="782"/>
    </location>
</feature>
<dbReference type="PROSITE" id="PS50067">
    <property type="entry name" value="KINESIN_MOTOR_2"/>
    <property type="match status" value="1"/>
</dbReference>
<evidence type="ECO:0000256" key="1">
    <source>
        <dbReference type="ARBA" id="ARBA00022741"/>
    </source>
</evidence>
<feature type="compositionally biased region" description="Basic and acidic residues" evidence="4">
    <location>
        <begin position="676"/>
        <end position="687"/>
    </location>
</feature>
<dbReference type="PANTHER" id="PTHR47972">
    <property type="entry name" value="KINESIN-LIKE PROTEIN KLP-3"/>
    <property type="match status" value="1"/>
</dbReference>
<sequence length="1416" mass="147055">MDERKIDDEVSVRVPGAAAGVGMAASVEPGPAAAGPARVPAGVDHGGVVQQSAPGLLAPPRPGTVRERAFVPKDLAVKAIETATGDMRALKARALGAVERMSAEYQAASERQHAWYEDVVRSMRERGAEHVSGLRDKLLDARRKLITAERRAERLREQAAAAERREKDAVEAARREAEETRARHAAEGEAASRQAAEALERRAQEAAEQSAEAAARHKAEVESREAAAQAKLASAVAAAEAHEAALTKAEARAAAAESDVAKTQAELAAATAAAAGGSEELMAQLRAAQEQVRAAEAEAEKAEAARAQAEAKAEAAQAAVGQPLRATEEERVAGSAPPAEAGGASADSSGAAAAAAASAAAAAESDKEVIQLREELAEARRQLGRAEAAAAAAAAAATGAAATTKSRARADLEAEVVAAEAAMKRAEAYAAEAKAEAATETAEHKAAKAEVKRWLEEYKAEHDDGAEEGAAGLARAAAAAAEEAKNEAEAELASTRRRLREAEDEAADARRAEADARADAELARAELEAALGAAAAGHADGDGDGDGAGGAAAASAAGAGAEWDGECGADLVVLRRETSGTVESAKGLWREKKKRECLDTLVRQSQTLSKELALGEAGAGAEGAAIRARLGSGVERAQTDAESSSSDAERAKVLRVGLDRFLKEAAEAEAAMDAARAAERKREEERAAGGVGRGAGAGTAGQGASGAVVALLKQQLARALRERDDVVEAAGSAREESARLASELEEAKAELEAAQAAAAAAAAAQEEEEADGDGDGAGDGDGGDTPTTAGAPGSRAAGAGAAAGAAAGGAGSKALKKRAEAAEAEAAKLRKAAVAAKRELKEAREAQAKAESEAKRAAARASAAVPSKADAKREAEKAKREKKAIEDLKARARQAEAERDAAAKAQTEAERALAAAQRRAEADAGKQTAELEAAAAAAKRDTDRLERDLTEARKQLAAAEAERDSLKAERTTLKARVAELGSLDAEVEGLRAEAKRAKEMEKAMAAAAASEADMAAKYKKEVVLRKQYWNMMEDMKGKIRVICRTRPMSRSEEERGCASIVEFPDTFTIDVTTSKGVKSFVFDQCFGPASAQEEVFEDTERLVQSAFDGFNVCIFAYGQTGSGKTFTMSGSPDMPGITPRAIAKLFGLIESHKADMDVTVTASMVEIYNEQLRDLLYRAANVRNKKALADPPKLQIKVDAKGWVNVKNSHIEVVTSVDELLGVFDSGNSARAVGSTKMNSESSRSHSVFSIMLEAYNRITKKTTRGKLSLVDLAGSERAGKTGATADRLKEAQAINKSLSALGNVISALSSGEKHIPYRDNLLTRLMQDSLGGTAKTLMFCCCSPADYNDEETLSTLVYAARVKLITNEAKKEEDSAEVTRLKRIIKKLKAGEAVDEDEDAGGGAGAAAAASAADD</sequence>
<dbReference type="InterPro" id="IPR027417">
    <property type="entry name" value="P-loop_NTPase"/>
</dbReference>
<dbReference type="SUPFAM" id="SSF52540">
    <property type="entry name" value="P-loop containing nucleoside triphosphate hydrolases"/>
    <property type="match status" value="1"/>
</dbReference>
<feature type="compositionally biased region" description="Low complexity" evidence="4">
    <location>
        <begin position="333"/>
        <end position="347"/>
    </location>
</feature>
<feature type="domain" description="Kinesin motor" evidence="5">
    <location>
        <begin position="1038"/>
        <end position="1366"/>
    </location>
</feature>
<feature type="region of interest" description="Disordered" evidence="4">
    <location>
        <begin position="482"/>
        <end position="514"/>
    </location>
</feature>
<protein>
    <recommendedName>
        <fullName evidence="5">Kinesin motor domain-containing protein</fullName>
    </recommendedName>
</protein>
<feature type="binding site" evidence="3">
    <location>
        <begin position="1118"/>
        <end position="1125"/>
    </location>
    <ligand>
        <name>ATP</name>
        <dbReference type="ChEBI" id="CHEBI:30616"/>
    </ligand>
</feature>
<keyword evidence="2 3" id="KW-0067">ATP-binding</keyword>
<name>A0A5A8CJI1_CAFRO</name>
<dbReference type="Proteomes" id="UP000325113">
    <property type="component" value="Unassembled WGS sequence"/>
</dbReference>
<accession>A0A5A8CJI1</accession>
<feature type="region of interest" description="Disordered" evidence="4">
    <location>
        <begin position="316"/>
        <end position="347"/>
    </location>
</feature>
<reference evidence="6 7" key="1">
    <citation type="submission" date="2019-07" db="EMBL/GenBank/DDBJ databases">
        <title>Genomes of Cafeteria roenbergensis.</title>
        <authorList>
            <person name="Fischer M.G."/>
            <person name="Hackl T."/>
            <person name="Roman M."/>
        </authorList>
    </citation>
    <scope>NUCLEOTIDE SEQUENCE [LARGE SCALE GENOMIC DNA]</scope>
    <source>
        <strain evidence="6 7">Cflag</strain>
    </source>
</reference>
<dbReference type="InterPro" id="IPR019821">
    <property type="entry name" value="Kinesin_motor_CS"/>
</dbReference>
<comment type="similarity">
    <text evidence="3">Belongs to the TRAFAC class myosin-kinesin ATPase superfamily. Kinesin family.</text>
</comment>
<dbReference type="SMART" id="SM00129">
    <property type="entry name" value="KISc"/>
    <property type="match status" value="1"/>
</dbReference>
<dbReference type="InterPro" id="IPR001752">
    <property type="entry name" value="Kinesin_motor_dom"/>
</dbReference>
<keyword evidence="3" id="KW-0505">Motor protein</keyword>
<dbReference type="EMBL" id="VLTM01000107">
    <property type="protein sequence ID" value="KAA0152280.1"/>
    <property type="molecule type" value="Genomic_DNA"/>
</dbReference>
<dbReference type="GO" id="GO:0003777">
    <property type="term" value="F:microtubule motor activity"/>
    <property type="evidence" value="ECO:0007669"/>
    <property type="project" value="InterPro"/>
</dbReference>
<proteinExistence type="inferred from homology"/>
<keyword evidence="1 3" id="KW-0547">Nucleotide-binding</keyword>
<dbReference type="FunFam" id="3.40.850.10:FF:000113">
    <property type="entry name" value="Kinesin-like protein"/>
    <property type="match status" value="1"/>
</dbReference>
<evidence type="ECO:0000256" key="2">
    <source>
        <dbReference type="ARBA" id="ARBA00022840"/>
    </source>
</evidence>
<evidence type="ECO:0000313" key="7">
    <source>
        <dbReference type="Proteomes" id="UP000325113"/>
    </source>
</evidence>
<dbReference type="PANTHER" id="PTHR47972:SF16">
    <property type="entry name" value="KINESIN-LIKE PROTEIN"/>
    <property type="match status" value="1"/>
</dbReference>
<feature type="region of interest" description="Disordered" evidence="4">
    <location>
        <begin position="674"/>
        <end position="701"/>
    </location>
</feature>
<feature type="compositionally biased region" description="Low complexity" evidence="4">
    <location>
        <begin position="1407"/>
        <end position="1416"/>
    </location>
</feature>
<dbReference type="Gene3D" id="3.40.850.10">
    <property type="entry name" value="Kinesin motor domain"/>
    <property type="match status" value="1"/>
</dbReference>
<feature type="compositionally biased region" description="Basic and acidic residues" evidence="4">
    <location>
        <begin position="817"/>
        <end position="828"/>
    </location>
</feature>
<evidence type="ECO:0000256" key="3">
    <source>
        <dbReference type="PROSITE-ProRule" id="PRU00283"/>
    </source>
</evidence>
<dbReference type="GO" id="GO:0008017">
    <property type="term" value="F:microtubule binding"/>
    <property type="evidence" value="ECO:0007669"/>
    <property type="project" value="InterPro"/>
</dbReference>
<feature type="compositionally biased region" description="Low complexity" evidence="4">
    <location>
        <begin position="29"/>
        <end position="43"/>
    </location>
</feature>
<dbReference type="GO" id="GO:0005524">
    <property type="term" value="F:ATP binding"/>
    <property type="evidence" value="ECO:0007669"/>
    <property type="project" value="UniProtKB-UniRule"/>
</dbReference>
<evidence type="ECO:0000256" key="4">
    <source>
        <dbReference type="SAM" id="MobiDB-lite"/>
    </source>
</evidence>
<evidence type="ECO:0000259" key="5">
    <source>
        <dbReference type="PROSITE" id="PS50067"/>
    </source>
</evidence>
<dbReference type="GO" id="GO:0007018">
    <property type="term" value="P:microtubule-based movement"/>
    <property type="evidence" value="ECO:0007669"/>
    <property type="project" value="InterPro"/>
</dbReference>
<dbReference type="InterPro" id="IPR027640">
    <property type="entry name" value="Kinesin-like_fam"/>
</dbReference>
<organism evidence="6 7">
    <name type="scientific">Cafeteria roenbergensis</name>
    <name type="common">Marine flagellate</name>
    <dbReference type="NCBI Taxonomy" id="33653"/>
    <lineage>
        <taxon>Eukaryota</taxon>
        <taxon>Sar</taxon>
        <taxon>Stramenopiles</taxon>
        <taxon>Bigyra</taxon>
        <taxon>Opalozoa</taxon>
        <taxon>Bicosoecida</taxon>
        <taxon>Cafeteriaceae</taxon>
        <taxon>Cafeteria</taxon>
    </lineage>
</organism>
<feature type="region of interest" description="Disordered" evidence="4">
    <location>
        <begin position="757"/>
        <end position="928"/>
    </location>
</feature>
<feature type="compositionally biased region" description="Low complexity" evidence="4">
    <location>
        <begin position="784"/>
        <end position="805"/>
    </location>
</feature>
<feature type="compositionally biased region" description="Basic and acidic residues" evidence="4">
    <location>
        <begin position="836"/>
        <end position="856"/>
    </location>
</feature>
<feature type="region of interest" description="Disordered" evidence="4">
    <location>
        <begin position="157"/>
        <end position="222"/>
    </location>
</feature>
<gene>
    <name evidence="6" type="ORF">FNF31_06655</name>
</gene>